<dbReference type="GeneID" id="89937168"/>
<proteinExistence type="predicted"/>
<sequence length="1454" mass="152093">MAHLPSSFASAAAGQNRDSRTIGRSDSGRGSGSNEWPRSNGTRTFRRASTTPFNPSATASPADAPQSTSTDIPSSSAMPQTASLDSPGDLRYTREELLDIYKNHVESSEVSTSGLFMPNWNPAHVNGSHPRAWGKSTDSPHVPQDPSVCWDANGTVKPISLEDMSPEEREMFATDVNSTLKPPQQNKEGNHPGGGGVNGRKTSISIGSTANYPASSPSTTSRPGTRRRETTDTNPFSGAAMSSPTATRFARDEPWVPRKSTELKESISDEPEEDTQARDTPSRTQPFTLPRSNTTGTSGFGSQSSLWGTGPTAVSSGIGGFGNFALPTPPIGDKRFGTGSRLAHLIPKDSTDNAGAKPSDAPSWRPRQRTDTDPFATDDGPSGSAVLGGAHDNSPPSASAQHQRGGVFDTPIKGSAGDFGMAGLNLGGQGDANGPTSPSETNPYRSPLAERGEEGHDDPEPDRLGHPGPGTEQQSNFNTLPRSFGATAFDGSDRSQTSSVGAKGFSSVNPLSGWPAGPSVGTPDRERAAFQNAFGGSIFSPLTDLPSPSLTGLGGMFGAPSGSRLGRGSKLESLFPPAMQAQMHGHDQDSLHDSMPDLRQANPLGAIGRSAIGLQPRDTGSPIRSGRGGFEDLFPATESTRSPFSTAEQTQPGLTTTAQAQSFPATAGVSSFPSAQSAADPPVRTMVMPDRMRWVYLDPQGTVQGPFSGLEMNDWYKAQFFTADLRVKRLEDPDFEPLGQLIRRIGNSREPFLVPQMGIPHGPPPATGPFAGSSSEAVPPLQNAFPSFGRTLTAQQQNDLERRKQEEQMFHARQRELAQHHHQAFGRPAPIQPGVPGALHHHSSAHSLQSQPSFGNITSPIGMAAQHPIAPIGPAAGFFDVAASIPHGPTQAPIGAPTDLFAPDLNFSERQMLASMQATGSLPAIFPGSQAVGGPAGDGGLRSQLPGVDQLQKDPQGFSERLKEFQELRAQFDAEEAALNADQKVPGHSDVQQSAEGSQTGGLSAPTTTGIATAKAQAPAPESGFAKKTAAQAQAQSELSLSDKVRKTQADNAKSSQSSASDLPMPFPPPQATPLAAPTAQRPASNLPARYGERSASGTPDTTSDAAALAPPPTAPWAGTETQKGPSLKEIQEMEAKKAAEKEEAAAAARRAALEQEAAAIREREKAAAAAITGLPPTSTWGTGSPVGAPAGSPWKQPIAVKTGVAAGPAGSKKTLADIQREEELRKQKAREAAQASTPSASAVGKRYADLAGKGSAPPGLPTVSAVSQAGQGGGWSTVGAGGKVKIPTGPAVQNRSASASNMKPTPAPAVAKPAPKVATTSLKDAKNQAMEEFKKWLHRELSRGLIGVNDIDQFAATLLEMPLDPSILSEAVYSYSTTMDCRHFADEFVRRKKLADKGVIEKEPISASANDPKNSSNGGWNEVAKKGSNNAAKEDTSVPGFRVVPSKKNKGKK</sequence>
<dbReference type="PROSITE" id="PS50829">
    <property type="entry name" value="GYF"/>
    <property type="match status" value="1"/>
</dbReference>
<dbReference type="RefSeq" id="XP_064670305.1">
    <property type="nucleotide sequence ID" value="XM_064813043.1"/>
</dbReference>
<feature type="region of interest" description="Disordered" evidence="2">
    <location>
        <begin position="1223"/>
        <end position="1244"/>
    </location>
</feature>
<feature type="compositionally biased region" description="Polar residues" evidence="2">
    <location>
        <begin position="175"/>
        <end position="185"/>
    </location>
</feature>
<feature type="region of interest" description="Disordered" evidence="2">
    <location>
        <begin position="1"/>
        <end position="88"/>
    </location>
</feature>
<feature type="compositionally biased region" description="Polar residues" evidence="2">
    <location>
        <begin position="282"/>
        <end position="291"/>
    </location>
</feature>
<feature type="compositionally biased region" description="Basic and acidic residues" evidence="2">
    <location>
        <begin position="1223"/>
        <end position="1232"/>
    </location>
</feature>
<feature type="compositionally biased region" description="Basic and acidic residues" evidence="2">
    <location>
        <begin position="17"/>
        <end position="27"/>
    </location>
</feature>
<evidence type="ECO:0000259" key="3">
    <source>
        <dbReference type="PROSITE" id="PS50829"/>
    </source>
</evidence>
<feature type="region of interest" description="Disordered" evidence="2">
    <location>
        <begin position="131"/>
        <end position="153"/>
    </location>
</feature>
<keyword evidence="1" id="KW-0175">Coiled coil</keyword>
<feature type="compositionally biased region" description="Polar residues" evidence="2">
    <location>
        <begin position="471"/>
        <end position="481"/>
    </location>
</feature>
<dbReference type="SUPFAM" id="SSF55277">
    <property type="entry name" value="GYF domain"/>
    <property type="match status" value="1"/>
</dbReference>
<dbReference type="Proteomes" id="UP001302812">
    <property type="component" value="Unassembled WGS sequence"/>
</dbReference>
<dbReference type="PANTHER" id="PTHR14445:SF36">
    <property type="entry name" value="FI03272P-RELATED"/>
    <property type="match status" value="1"/>
</dbReference>
<dbReference type="GO" id="GO:0005829">
    <property type="term" value="C:cytosol"/>
    <property type="evidence" value="ECO:0007669"/>
    <property type="project" value="TreeGrafter"/>
</dbReference>
<dbReference type="Gene3D" id="3.30.1490.40">
    <property type="match status" value="1"/>
</dbReference>
<protein>
    <recommendedName>
        <fullName evidence="3">GYF domain-containing protein</fullName>
    </recommendedName>
</protein>
<keyword evidence="5" id="KW-1185">Reference proteome</keyword>
<feature type="region of interest" description="Disordered" evidence="2">
    <location>
        <begin position="982"/>
        <end position="1007"/>
    </location>
</feature>
<dbReference type="Pfam" id="PF02213">
    <property type="entry name" value="GYF"/>
    <property type="match status" value="1"/>
</dbReference>
<reference evidence="4" key="2">
    <citation type="submission" date="2023-05" db="EMBL/GenBank/DDBJ databases">
        <authorList>
            <consortium name="Lawrence Berkeley National Laboratory"/>
            <person name="Steindorff A."/>
            <person name="Hensen N."/>
            <person name="Bonometti L."/>
            <person name="Westerberg I."/>
            <person name="Brannstrom I.O."/>
            <person name="Guillou S."/>
            <person name="Cros-Aarteil S."/>
            <person name="Calhoun S."/>
            <person name="Haridas S."/>
            <person name="Kuo A."/>
            <person name="Mondo S."/>
            <person name="Pangilinan J."/>
            <person name="Riley R."/>
            <person name="Labutti K."/>
            <person name="Andreopoulos B."/>
            <person name="Lipzen A."/>
            <person name="Chen C."/>
            <person name="Yanf M."/>
            <person name="Daum C."/>
            <person name="Ng V."/>
            <person name="Clum A."/>
            <person name="Ohm R."/>
            <person name="Martin F."/>
            <person name="Silar P."/>
            <person name="Natvig D."/>
            <person name="Lalanne C."/>
            <person name="Gautier V."/>
            <person name="Ament-Velasquez S.L."/>
            <person name="Kruys A."/>
            <person name="Hutchinson M.I."/>
            <person name="Powell A.J."/>
            <person name="Barry K."/>
            <person name="Miller A.N."/>
            <person name="Grigoriev I.V."/>
            <person name="Debuchy R."/>
            <person name="Gladieux P."/>
            <person name="Thoren M.H."/>
            <person name="Johannesson H."/>
        </authorList>
    </citation>
    <scope>NUCLEOTIDE SEQUENCE</scope>
    <source>
        <strain evidence="4">CBS 508.74</strain>
    </source>
</reference>
<feature type="domain" description="GYF" evidence="3">
    <location>
        <begin position="691"/>
        <end position="739"/>
    </location>
</feature>
<feature type="compositionally biased region" description="Polar residues" evidence="2">
    <location>
        <begin position="34"/>
        <end position="84"/>
    </location>
</feature>
<dbReference type="InterPro" id="IPR051640">
    <property type="entry name" value="GRB10-interact_GYF"/>
</dbReference>
<evidence type="ECO:0000256" key="1">
    <source>
        <dbReference type="SAM" id="Coils"/>
    </source>
</evidence>
<feature type="region of interest" description="Disordered" evidence="2">
    <location>
        <begin position="335"/>
        <end position="524"/>
    </location>
</feature>
<evidence type="ECO:0000313" key="4">
    <source>
        <dbReference type="EMBL" id="KAK4112735.1"/>
    </source>
</evidence>
<organism evidence="4 5">
    <name type="scientific">Canariomyces notabilis</name>
    <dbReference type="NCBI Taxonomy" id="2074819"/>
    <lineage>
        <taxon>Eukaryota</taxon>
        <taxon>Fungi</taxon>
        <taxon>Dikarya</taxon>
        <taxon>Ascomycota</taxon>
        <taxon>Pezizomycotina</taxon>
        <taxon>Sordariomycetes</taxon>
        <taxon>Sordariomycetidae</taxon>
        <taxon>Sordariales</taxon>
        <taxon>Chaetomiaceae</taxon>
        <taxon>Canariomyces</taxon>
    </lineage>
</organism>
<feature type="compositionally biased region" description="Low complexity" evidence="2">
    <location>
        <begin position="292"/>
        <end position="305"/>
    </location>
</feature>
<feature type="compositionally biased region" description="Polar residues" evidence="2">
    <location>
        <begin position="434"/>
        <end position="444"/>
    </location>
</feature>
<feature type="region of interest" description="Disordered" evidence="2">
    <location>
        <begin position="1036"/>
        <end position="1126"/>
    </location>
</feature>
<feature type="compositionally biased region" description="Basic and acidic residues" evidence="2">
    <location>
        <begin position="249"/>
        <end position="267"/>
    </location>
</feature>
<feature type="region of interest" description="Disordered" evidence="2">
    <location>
        <begin position="608"/>
        <end position="628"/>
    </location>
</feature>
<feature type="coiled-coil region" evidence="1">
    <location>
        <begin position="1131"/>
        <end position="1171"/>
    </location>
</feature>
<feature type="compositionally biased region" description="Gly residues" evidence="2">
    <location>
        <begin position="1271"/>
        <end position="1283"/>
    </location>
</feature>
<accession>A0AAN6TF81</accession>
<feature type="compositionally biased region" description="Polar residues" evidence="2">
    <location>
        <begin position="990"/>
        <end position="1007"/>
    </location>
</feature>
<dbReference type="InterPro" id="IPR003169">
    <property type="entry name" value="GYF"/>
</dbReference>
<feature type="compositionally biased region" description="Low complexity" evidence="2">
    <location>
        <begin position="1099"/>
        <end position="1109"/>
    </location>
</feature>
<dbReference type="EMBL" id="MU853341">
    <property type="protein sequence ID" value="KAK4112735.1"/>
    <property type="molecule type" value="Genomic_DNA"/>
</dbReference>
<feature type="region of interest" description="Disordered" evidence="2">
    <location>
        <begin position="1266"/>
        <end position="1317"/>
    </location>
</feature>
<comment type="caution">
    <text evidence="4">The sequence shown here is derived from an EMBL/GenBank/DDBJ whole genome shotgun (WGS) entry which is preliminary data.</text>
</comment>
<reference evidence="4" key="1">
    <citation type="journal article" date="2023" name="Mol. Phylogenet. Evol.">
        <title>Genome-scale phylogeny and comparative genomics of the fungal order Sordariales.</title>
        <authorList>
            <person name="Hensen N."/>
            <person name="Bonometti L."/>
            <person name="Westerberg I."/>
            <person name="Brannstrom I.O."/>
            <person name="Guillou S."/>
            <person name="Cros-Aarteil S."/>
            <person name="Calhoun S."/>
            <person name="Haridas S."/>
            <person name="Kuo A."/>
            <person name="Mondo S."/>
            <person name="Pangilinan J."/>
            <person name="Riley R."/>
            <person name="LaButti K."/>
            <person name="Andreopoulos B."/>
            <person name="Lipzen A."/>
            <person name="Chen C."/>
            <person name="Yan M."/>
            <person name="Daum C."/>
            <person name="Ng V."/>
            <person name="Clum A."/>
            <person name="Steindorff A."/>
            <person name="Ohm R.A."/>
            <person name="Martin F."/>
            <person name="Silar P."/>
            <person name="Natvig D.O."/>
            <person name="Lalanne C."/>
            <person name="Gautier V."/>
            <person name="Ament-Velasquez S.L."/>
            <person name="Kruys A."/>
            <person name="Hutchinson M.I."/>
            <person name="Powell A.J."/>
            <person name="Barry K."/>
            <person name="Miller A.N."/>
            <person name="Grigoriev I.V."/>
            <person name="Debuchy R."/>
            <person name="Gladieux P."/>
            <person name="Hiltunen Thoren M."/>
            <person name="Johannesson H."/>
        </authorList>
    </citation>
    <scope>NUCLEOTIDE SEQUENCE</scope>
    <source>
        <strain evidence="4">CBS 508.74</strain>
    </source>
</reference>
<feature type="compositionally biased region" description="Polar residues" evidence="2">
    <location>
        <begin position="1292"/>
        <end position="1303"/>
    </location>
</feature>
<feature type="compositionally biased region" description="Polar residues" evidence="2">
    <location>
        <begin position="1408"/>
        <end position="1420"/>
    </location>
</feature>
<feature type="region of interest" description="Disordered" evidence="2">
    <location>
        <begin position="815"/>
        <end position="853"/>
    </location>
</feature>
<dbReference type="InterPro" id="IPR035445">
    <property type="entry name" value="GYF-like_dom_sf"/>
</dbReference>
<dbReference type="PANTHER" id="PTHR14445">
    <property type="entry name" value="GRB10 INTERACTING GYF PROTEIN"/>
    <property type="match status" value="1"/>
</dbReference>
<feature type="compositionally biased region" description="Low complexity" evidence="2">
    <location>
        <begin position="1073"/>
        <end position="1084"/>
    </location>
</feature>
<feature type="compositionally biased region" description="Polar residues" evidence="2">
    <location>
        <begin position="494"/>
        <end position="510"/>
    </location>
</feature>
<name>A0AAN6TF81_9PEZI</name>
<gene>
    <name evidence="4" type="ORF">N656DRAFT_752773</name>
</gene>
<feature type="region of interest" description="Disordered" evidence="2">
    <location>
        <begin position="171"/>
        <end position="308"/>
    </location>
</feature>
<feature type="region of interest" description="Disordered" evidence="2">
    <location>
        <begin position="1403"/>
        <end position="1454"/>
    </location>
</feature>
<feature type="region of interest" description="Disordered" evidence="2">
    <location>
        <begin position="927"/>
        <end position="953"/>
    </location>
</feature>
<evidence type="ECO:0000313" key="5">
    <source>
        <dbReference type="Proteomes" id="UP001302812"/>
    </source>
</evidence>
<dbReference type="CDD" id="cd00072">
    <property type="entry name" value="GYF"/>
    <property type="match status" value="1"/>
</dbReference>
<feature type="compositionally biased region" description="Polar residues" evidence="2">
    <location>
        <begin position="1050"/>
        <end position="1061"/>
    </location>
</feature>
<evidence type="ECO:0000256" key="2">
    <source>
        <dbReference type="SAM" id="MobiDB-lite"/>
    </source>
</evidence>
<feature type="compositionally biased region" description="Polar residues" evidence="2">
    <location>
        <begin position="232"/>
        <end position="246"/>
    </location>
</feature>
<dbReference type="SMART" id="SM00444">
    <property type="entry name" value="GYF"/>
    <property type="match status" value="1"/>
</dbReference>
<feature type="compositionally biased region" description="Polar residues" evidence="2">
    <location>
        <begin position="200"/>
        <end position="214"/>
    </location>
</feature>